<sequence length="244" mass="27783">MPPYPKNHPHDSMEMVLCDSEVCVLLINMYFKNIAFAKSPFAAKLTNILKEVCVYVRTLSNSMYASRMCINGDIQEIIDFRNTLLPEELSPPVTSTNNSGVSASRLEAAFNGWNKVFDSMLCLYGWAPRPRLEAVCSPESHASTSCAAHRSVMFNSIWLRGLAYEILNVDFEKPRSVTLSNWDNYRYSPTQILTGNAKKVSAVRFEHVNSDEEMLETNEEDTILGKYFMPWIFKFKQSQCNGVF</sequence>
<accession>A0A834XGY2</accession>
<evidence type="ECO:0000313" key="1">
    <source>
        <dbReference type="EMBL" id="KAF7844398.1"/>
    </source>
</evidence>
<dbReference type="OrthoDB" id="1434713at2759"/>
<name>A0A834XGY2_9FABA</name>
<keyword evidence="2" id="KW-1185">Reference proteome</keyword>
<dbReference type="EMBL" id="JAAIUW010000001">
    <property type="protein sequence ID" value="KAF7844398.1"/>
    <property type="molecule type" value="Genomic_DNA"/>
</dbReference>
<gene>
    <name evidence="1" type="ORF">G2W53_001303</name>
</gene>
<organism evidence="1 2">
    <name type="scientific">Senna tora</name>
    <dbReference type="NCBI Taxonomy" id="362788"/>
    <lineage>
        <taxon>Eukaryota</taxon>
        <taxon>Viridiplantae</taxon>
        <taxon>Streptophyta</taxon>
        <taxon>Embryophyta</taxon>
        <taxon>Tracheophyta</taxon>
        <taxon>Spermatophyta</taxon>
        <taxon>Magnoliopsida</taxon>
        <taxon>eudicotyledons</taxon>
        <taxon>Gunneridae</taxon>
        <taxon>Pentapetalae</taxon>
        <taxon>rosids</taxon>
        <taxon>fabids</taxon>
        <taxon>Fabales</taxon>
        <taxon>Fabaceae</taxon>
        <taxon>Caesalpinioideae</taxon>
        <taxon>Cassia clade</taxon>
        <taxon>Senna</taxon>
    </lineage>
</organism>
<protein>
    <submittedName>
        <fullName evidence="1">Uncharacterized protein</fullName>
    </submittedName>
</protein>
<dbReference type="AlphaFoldDB" id="A0A834XGY2"/>
<reference evidence="1" key="1">
    <citation type="submission" date="2020-09" db="EMBL/GenBank/DDBJ databases">
        <title>Genome-Enabled Discovery of Anthraquinone Biosynthesis in Senna tora.</title>
        <authorList>
            <person name="Kang S.-H."/>
            <person name="Pandey R.P."/>
            <person name="Lee C.-M."/>
            <person name="Sim J.-S."/>
            <person name="Jeong J.-T."/>
            <person name="Choi B.-S."/>
            <person name="Jung M."/>
            <person name="Ginzburg D."/>
            <person name="Zhao K."/>
            <person name="Won S.Y."/>
            <person name="Oh T.-J."/>
            <person name="Yu Y."/>
            <person name="Kim N.-H."/>
            <person name="Lee O.R."/>
            <person name="Lee T.-H."/>
            <person name="Bashyal P."/>
            <person name="Kim T.-S."/>
            <person name="Lee W.-H."/>
            <person name="Kawkins C."/>
            <person name="Kim C.-K."/>
            <person name="Kim J.S."/>
            <person name="Ahn B.O."/>
            <person name="Rhee S.Y."/>
            <person name="Sohng J.K."/>
        </authorList>
    </citation>
    <scope>NUCLEOTIDE SEQUENCE</scope>
    <source>
        <tissue evidence="1">Leaf</tissue>
    </source>
</reference>
<evidence type="ECO:0000313" key="2">
    <source>
        <dbReference type="Proteomes" id="UP000634136"/>
    </source>
</evidence>
<dbReference type="Proteomes" id="UP000634136">
    <property type="component" value="Unassembled WGS sequence"/>
</dbReference>
<proteinExistence type="predicted"/>
<comment type="caution">
    <text evidence="1">The sequence shown here is derived from an EMBL/GenBank/DDBJ whole genome shotgun (WGS) entry which is preliminary data.</text>
</comment>